<evidence type="ECO:0008006" key="3">
    <source>
        <dbReference type="Google" id="ProtNLM"/>
    </source>
</evidence>
<dbReference type="InterPro" id="IPR008969">
    <property type="entry name" value="CarboxyPept-like_regulatory"/>
</dbReference>
<dbReference type="Pfam" id="PF13715">
    <property type="entry name" value="CarbopepD_reg_2"/>
    <property type="match status" value="1"/>
</dbReference>
<evidence type="ECO:0000313" key="1">
    <source>
        <dbReference type="EMBL" id="ASU36001.1"/>
    </source>
</evidence>
<dbReference type="KEGG" id="muc:MuYL_4116"/>
<accession>A0A223P2E9</accession>
<name>A0A223P2E9_9SPHI</name>
<dbReference type="EMBL" id="CP022743">
    <property type="protein sequence ID" value="ASU36001.1"/>
    <property type="molecule type" value="Genomic_DNA"/>
</dbReference>
<dbReference type="SUPFAM" id="SSF49464">
    <property type="entry name" value="Carboxypeptidase regulatory domain-like"/>
    <property type="match status" value="1"/>
</dbReference>
<organism evidence="1 2">
    <name type="scientific">Mucilaginibacter xinganensis</name>
    <dbReference type="NCBI Taxonomy" id="1234841"/>
    <lineage>
        <taxon>Bacteria</taxon>
        <taxon>Pseudomonadati</taxon>
        <taxon>Bacteroidota</taxon>
        <taxon>Sphingobacteriia</taxon>
        <taxon>Sphingobacteriales</taxon>
        <taxon>Sphingobacteriaceae</taxon>
        <taxon>Mucilaginibacter</taxon>
    </lineage>
</organism>
<keyword evidence="2" id="KW-1185">Reference proteome</keyword>
<sequence length="374" mass="42146">MIKSLLFILFLLPLAGFAQYVISGKVLNSTDKTPVANASVFLNNAVAGSKTDDKGIFTINGVRPGQYDLVVSSLGYETSHQQIMVSADIKLPDINFQPKVMMLQEVRIKPKGNWSKNYEKFKQYFFGNSEYARQCKIVNKNIEAILDLDYDSKTRVFTAHSDDFLEIENKALGYTIKYQLQELKSDGVSNINYYAGTASFGELAGSKSQTRKWQKNRLSAYQGSSMHFLRSVIANRFPAEGFKVLRLIRKPDPEYKGPGATFKSTLVNIPLDVNDFVKLTDVQGEYALTFSDCLYVMYDKKRAHLKQNESNAIINTPQFLDDPLTTTVIFNEKNAFFDNNGIIINPLSVLFDGNWGHRLIAELLPVDYVPESGD</sequence>
<dbReference type="AlphaFoldDB" id="A0A223P2E9"/>
<reference evidence="1 2" key="1">
    <citation type="submission" date="2017-08" db="EMBL/GenBank/DDBJ databases">
        <title>Complete genome sequence of Mucilaginibacter sp. strain BJC16-A31.</title>
        <authorList>
            <consortium name="Henan University of Science and Technology"/>
            <person name="You X."/>
        </authorList>
    </citation>
    <scope>NUCLEOTIDE SEQUENCE [LARGE SCALE GENOMIC DNA]</scope>
    <source>
        <strain evidence="1 2">BJC16-A31</strain>
    </source>
</reference>
<dbReference type="Gene3D" id="2.60.40.1120">
    <property type="entry name" value="Carboxypeptidase-like, regulatory domain"/>
    <property type="match status" value="1"/>
</dbReference>
<gene>
    <name evidence="1" type="ORF">MuYL_4116</name>
</gene>
<dbReference type="Proteomes" id="UP000215002">
    <property type="component" value="Chromosome"/>
</dbReference>
<evidence type="ECO:0000313" key="2">
    <source>
        <dbReference type="Proteomes" id="UP000215002"/>
    </source>
</evidence>
<proteinExistence type="predicted"/>
<dbReference type="OrthoDB" id="9775095at2"/>
<protein>
    <recommendedName>
        <fullName evidence="3">CarboxypepD_reg-like domain-containing protein</fullName>
    </recommendedName>
</protein>
<dbReference type="RefSeq" id="WP_094572086.1">
    <property type="nucleotide sequence ID" value="NZ_CP022743.1"/>
</dbReference>